<name>A0A6S7KCP8_PARCT</name>
<dbReference type="InterPro" id="IPR058913">
    <property type="entry name" value="Integrase_dom_put"/>
</dbReference>
<organism evidence="2 3">
    <name type="scientific">Paramuricea clavata</name>
    <name type="common">Red gorgonian</name>
    <name type="synonym">Violescent sea-whip</name>
    <dbReference type="NCBI Taxonomy" id="317549"/>
    <lineage>
        <taxon>Eukaryota</taxon>
        <taxon>Metazoa</taxon>
        <taxon>Cnidaria</taxon>
        <taxon>Anthozoa</taxon>
        <taxon>Octocorallia</taxon>
        <taxon>Malacalcyonacea</taxon>
        <taxon>Plexauridae</taxon>
        <taxon>Paramuricea</taxon>
    </lineage>
</organism>
<keyword evidence="3" id="KW-1185">Reference proteome</keyword>
<dbReference type="Pfam" id="PF24764">
    <property type="entry name" value="rva_4"/>
    <property type="match status" value="1"/>
</dbReference>
<evidence type="ECO:0000313" key="2">
    <source>
        <dbReference type="EMBL" id="CAB4025322.1"/>
    </source>
</evidence>
<dbReference type="EMBL" id="CACRXK020013543">
    <property type="protein sequence ID" value="CAB4025322.1"/>
    <property type="molecule type" value="Genomic_DNA"/>
</dbReference>
<dbReference type="Proteomes" id="UP001152795">
    <property type="component" value="Unassembled WGS sequence"/>
</dbReference>
<protein>
    <recommendedName>
        <fullName evidence="1">Integrase core domain-containing protein</fullName>
    </recommendedName>
</protein>
<proteinExistence type="predicted"/>
<dbReference type="AlphaFoldDB" id="A0A6S7KCP8"/>
<feature type="domain" description="Integrase core" evidence="1">
    <location>
        <begin position="227"/>
        <end position="274"/>
    </location>
</feature>
<reference evidence="2" key="1">
    <citation type="submission" date="2020-04" db="EMBL/GenBank/DDBJ databases">
        <authorList>
            <person name="Alioto T."/>
            <person name="Alioto T."/>
            <person name="Gomez Garrido J."/>
        </authorList>
    </citation>
    <scope>NUCLEOTIDE SEQUENCE</scope>
    <source>
        <strain evidence="2">A484AB</strain>
    </source>
</reference>
<accession>A0A6S7KCP8</accession>
<evidence type="ECO:0000313" key="3">
    <source>
        <dbReference type="Proteomes" id="UP001152795"/>
    </source>
</evidence>
<dbReference type="OrthoDB" id="5980098at2759"/>
<sequence>MSRTTNRDRNESGLFLFFDNLKSLLGSVVSFEEQSRSQGLSVEEIDEVVDRLNVAADTLQLLITDIDGNDAFADVTVNLNTTVNKGRANSISKRIALLLDKDCKSSWIYLYGMTTEEEPNWAMITDDELERTVREIQELTPNIGHARLLGALRSRGLNIQRRRHYGGVHQFVEENTCRRTPTDYRRGSEVTMVWKISKWRSLCYNTEALEEEASLPVVRYTTPVLRGLTEMFTLEINKCLQEFKSQWKNHPLSSERNRTPLQLFTSGVIQNQQSGYSGVQSILDAGYTPNYGFDPSGPLSVEDDDYQVVVPETNIQISSEQMTNLANQCNPLQEDGTNGQNTYLQCLAILNSMI</sequence>
<gene>
    <name evidence="2" type="ORF">PACLA_8A077656</name>
</gene>
<evidence type="ECO:0000259" key="1">
    <source>
        <dbReference type="Pfam" id="PF24764"/>
    </source>
</evidence>
<comment type="caution">
    <text evidence="2">The sequence shown here is derived from an EMBL/GenBank/DDBJ whole genome shotgun (WGS) entry which is preliminary data.</text>
</comment>